<protein>
    <submittedName>
        <fullName evidence="1">Uncharacterized protein</fullName>
    </submittedName>
</protein>
<geneLocation type="plasmid" evidence="1 2">
    <name>p2</name>
</geneLocation>
<keyword evidence="2" id="KW-1185">Reference proteome</keyword>
<dbReference type="SMR" id="A0A0G3XNL0"/>
<accession>A0A0G3XNL0</accession>
<sequence length="173" mass="19620">MPHRSLTPDTVFMPRPSADEPSAFSFGPTKKPLTEQDRYKLLIIEQAAKQALPLGHLADRIGAGRSRLHKVLRNGAALSDELRDRLFDALELDPVRAKFCVVFLHNQTAYDDPSISVVCEAMKGFCSEVLSCRRGELHVSIRPQLIHEALGRTYEMLLKHQERVLEVDDRLFE</sequence>
<name>A0A0G3XNL0_9SPHN</name>
<dbReference type="PATRIC" id="fig|1348774.3.peg.3976"/>
<dbReference type="AlphaFoldDB" id="A0A0G3XNL0"/>
<keyword evidence="1" id="KW-0614">Plasmid</keyword>
<dbReference type="EMBL" id="CP011772">
    <property type="protein sequence ID" value="AKM12196.1"/>
    <property type="molecule type" value="Genomic_DNA"/>
</dbReference>
<evidence type="ECO:0000313" key="2">
    <source>
        <dbReference type="Proteomes" id="UP000035287"/>
    </source>
</evidence>
<gene>
    <name evidence="1" type="ORF">AB433_18850</name>
</gene>
<dbReference type="Proteomes" id="UP000035287">
    <property type="component" value="Plasmid p2"/>
</dbReference>
<dbReference type="RefSeq" id="WP_007016039.1">
    <property type="nucleotide sequence ID" value="NZ_CP011772.1"/>
</dbReference>
<reference evidence="1 2" key="1">
    <citation type="submission" date="2015-06" db="EMBL/GenBank/DDBJ databases">
        <authorList>
            <person name="Zeng Y."/>
            <person name="Huang Y."/>
        </authorList>
    </citation>
    <scope>NUCLEOTIDE SEQUENCE [LARGE SCALE GENOMIC DNA]</scope>
    <source>
        <strain evidence="1 2">PQ-2</strain>
        <plasmid evidence="2">Plasmid p2</plasmid>
    </source>
</reference>
<proteinExistence type="predicted"/>
<evidence type="ECO:0000313" key="1">
    <source>
        <dbReference type="EMBL" id="AKM12196.1"/>
    </source>
</evidence>
<dbReference type="OrthoDB" id="7504372at2"/>
<dbReference type="KEGG" id="cna:AB433_18850"/>
<organism evidence="1 2">
    <name type="scientific">Croceicoccus naphthovorans</name>
    <dbReference type="NCBI Taxonomy" id="1348774"/>
    <lineage>
        <taxon>Bacteria</taxon>
        <taxon>Pseudomonadati</taxon>
        <taxon>Pseudomonadota</taxon>
        <taxon>Alphaproteobacteria</taxon>
        <taxon>Sphingomonadales</taxon>
        <taxon>Erythrobacteraceae</taxon>
        <taxon>Croceicoccus</taxon>
    </lineage>
</organism>